<gene>
    <name evidence="4" type="ORF">CSSPTR1EN2_LOCUS22133</name>
</gene>
<feature type="coiled-coil region" evidence="1">
    <location>
        <begin position="282"/>
        <end position="314"/>
    </location>
</feature>
<keyword evidence="5" id="KW-1185">Reference proteome</keyword>
<name>A0ABP0UZX8_9BRYO</name>
<protein>
    <recommendedName>
        <fullName evidence="3">Myb/SANT-like DNA-binding domain-containing protein</fullName>
    </recommendedName>
</protein>
<dbReference type="Pfam" id="PF13837">
    <property type="entry name" value="Myb_DNA-bind_4"/>
    <property type="match status" value="1"/>
</dbReference>
<keyword evidence="1" id="KW-0175">Coiled coil</keyword>
<feature type="compositionally biased region" description="Polar residues" evidence="2">
    <location>
        <begin position="193"/>
        <end position="202"/>
    </location>
</feature>
<dbReference type="Proteomes" id="UP001497512">
    <property type="component" value="Chromosome 8"/>
</dbReference>
<dbReference type="InterPro" id="IPR044823">
    <property type="entry name" value="ASIL1/2-like"/>
</dbReference>
<evidence type="ECO:0000313" key="5">
    <source>
        <dbReference type="Proteomes" id="UP001497512"/>
    </source>
</evidence>
<dbReference type="PANTHER" id="PTHR31307">
    <property type="entry name" value="TRIHELIX TRANSCRIPTION FACTOR ASIL2"/>
    <property type="match status" value="1"/>
</dbReference>
<evidence type="ECO:0000256" key="1">
    <source>
        <dbReference type="SAM" id="Coils"/>
    </source>
</evidence>
<evidence type="ECO:0000313" key="4">
    <source>
        <dbReference type="EMBL" id="CAK9234270.1"/>
    </source>
</evidence>
<accession>A0ABP0UZX8</accession>
<reference evidence="4" key="1">
    <citation type="submission" date="2024-02" db="EMBL/GenBank/DDBJ databases">
        <authorList>
            <consortium name="ELIXIR-Norway"/>
            <consortium name="Elixir Norway"/>
        </authorList>
    </citation>
    <scope>NUCLEOTIDE SEQUENCE</scope>
</reference>
<dbReference type="EMBL" id="OZ019900">
    <property type="protein sequence ID" value="CAK9234270.1"/>
    <property type="molecule type" value="Genomic_DNA"/>
</dbReference>
<feature type="region of interest" description="Disordered" evidence="2">
    <location>
        <begin position="162"/>
        <end position="227"/>
    </location>
</feature>
<organism evidence="4 5">
    <name type="scientific">Sphagnum troendelagicum</name>
    <dbReference type="NCBI Taxonomy" id="128251"/>
    <lineage>
        <taxon>Eukaryota</taxon>
        <taxon>Viridiplantae</taxon>
        <taxon>Streptophyta</taxon>
        <taxon>Embryophyta</taxon>
        <taxon>Bryophyta</taxon>
        <taxon>Sphagnophytina</taxon>
        <taxon>Sphagnopsida</taxon>
        <taxon>Sphagnales</taxon>
        <taxon>Sphagnaceae</taxon>
        <taxon>Sphagnum</taxon>
    </lineage>
</organism>
<sequence length="385" mass="43392">MAAANARPQLSESSQALNFQRENWNSEEIKALVDVWGDAYMKIKRGNLTNKHWSDITQQINSQLNTNRSEKQVRNKVDTIKKRYKREKGKRSRTGEVKSTWEYFDRVELLLGCTLKNTATPQLGLSGGADLKLGSEILNLKERQTPALAPAAPNPNVAVKVSSEHGSLDGSMDSGNESASEERSSSPPIGFNTFATPRTQDCSIPGGYIPKEEGRMKGKRKRLKSSSQFNSVAESIQLFGDALFKIEQMKLELGRDLEERRLQMAKDMESRRLELAERHLQRKEAMEERRMQRKEAMEERRREMQIALMRMKLEFASKKGTLTDDEYEEAKSVQEAMKLIPSRSAEMTKNHSKGNVCEPTGNGQAMTKHVSGLPAEIATRASNAI</sequence>
<dbReference type="PANTHER" id="PTHR31307:SF45">
    <property type="entry name" value="OS09G0558200 PROTEIN"/>
    <property type="match status" value="1"/>
</dbReference>
<dbReference type="InterPro" id="IPR044822">
    <property type="entry name" value="Myb_DNA-bind_4"/>
</dbReference>
<evidence type="ECO:0000259" key="3">
    <source>
        <dbReference type="Pfam" id="PF13837"/>
    </source>
</evidence>
<evidence type="ECO:0000256" key="2">
    <source>
        <dbReference type="SAM" id="MobiDB-lite"/>
    </source>
</evidence>
<proteinExistence type="predicted"/>
<dbReference type="Gene3D" id="1.10.10.60">
    <property type="entry name" value="Homeodomain-like"/>
    <property type="match status" value="1"/>
</dbReference>
<feature type="domain" description="Myb/SANT-like DNA-binding" evidence="3">
    <location>
        <begin position="21"/>
        <end position="108"/>
    </location>
</feature>